<dbReference type="CDD" id="cd08556">
    <property type="entry name" value="GDPD"/>
    <property type="match status" value="1"/>
</dbReference>
<dbReference type="PROSITE" id="PS50007">
    <property type="entry name" value="PIPLC_X_DOMAIN"/>
    <property type="match status" value="1"/>
</dbReference>
<feature type="domain" description="GP-PDE" evidence="1">
    <location>
        <begin position="1"/>
        <end position="237"/>
    </location>
</feature>
<evidence type="ECO:0000313" key="2">
    <source>
        <dbReference type="EMBL" id="TBW48615.1"/>
    </source>
</evidence>
<protein>
    <submittedName>
        <fullName evidence="2">Glycerophosphodiester phosphodiesterase</fullName>
    </submittedName>
</protein>
<dbReference type="Proteomes" id="UP000313645">
    <property type="component" value="Unassembled WGS sequence"/>
</dbReference>
<comment type="caution">
    <text evidence="2">The sequence shown here is derived from an EMBL/GenBank/DDBJ whole genome shotgun (WGS) entry which is preliminary data.</text>
</comment>
<evidence type="ECO:0000259" key="1">
    <source>
        <dbReference type="PROSITE" id="PS51704"/>
    </source>
</evidence>
<dbReference type="InterPro" id="IPR017946">
    <property type="entry name" value="PLC-like_Pdiesterase_TIM-brl"/>
</dbReference>
<dbReference type="PROSITE" id="PS51704">
    <property type="entry name" value="GP_PDE"/>
    <property type="match status" value="1"/>
</dbReference>
<name>A0ABY1ZEI6_9GAMM</name>
<accession>A0ABY1ZEI6</accession>
<sequence>MIIYGHRGAKGEAPENTLPGFRHAYGNGIRHFELDVLLSANGEPVVIHDTTTDRTTGVSGRVGEMTAEALSQLDARRNTAPWPSHCGIPRLQDVLDTCPDFRHMQFEVKTDQRHRMNILCNRLAELIQKNHWYDRAALTSSDTWFLREAKRRDRSIRTGLVFDKRFPNPVRSATRLGCNYLCLSARLCSEAVVASAHKAGLHVSVWTVNRIHDMLELEKMGVDSIITDYPTSSLMYFEKRPNIIASRLPHRTEKDPESLASSTT</sequence>
<dbReference type="Gene3D" id="3.20.20.190">
    <property type="entry name" value="Phosphatidylinositol (PI) phosphodiesterase"/>
    <property type="match status" value="1"/>
</dbReference>
<dbReference type="Pfam" id="PF03009">
    <property type="entry name" value="GDPD"/>
    <property type="match status" value="1"/>
</dbReference>
<dbReference type="EMBL" id="SJDL01000047">
    <property type="protein sequence ID" value="TBW48615.1"/>
    <property type="molecule type" value="Genomic_DNA"/>
</dbReference>
<dbReference type="InterPro" id="IPR030395">
    <property type="entry name" value="GP_PDE_dom"/>
</dbReference>
<keyword evidence="3" id="KW-1185">Reference proteome</keyword>
<reference evidence="2 3" key="1">
    <citation type="submission" date="2019-02" db="EMBL/GenBank/DDBJ databases">
        <title>Marinobacter halodurans sp. nov., a marine bacterium isolated from sea tidal flat.</title>
        <authorList>
            <person name="Yoo Y."/>
            <person name="Lee D.W."/>
            <person name="Kim B.S."/>
            <person name="Kim J.-J."/>
        </authorList>
    </citation>
    <scope>NUCLEOTIDE SEQUENCE [LARGE SCALE GENOMIC DNA]</scope>
    <source>
        <strain evidence="2 3">YJ-S3-2</strain>
    </source>
</reference>
<dbReference type="SUPFAM" id="SSF51695">
    <property type="entry name" value="PLC-like phosphodiesterases"/>
    <property type="match status" value="1"/>
</dbReference>
<gene>
    <name evidence="2" type="ORF">EZI54_20985</name>
</gene>
<dbReference type="PANTHER" id="PTHR46211">
    <property type="entry name" value="GLYCEROPHOSPHORYL DIESTER PHOSPHODIESTERASE"/>
    <property type="match status" value="1"/>
</dbReference>
<dbReference type="PANTHER" id="PTHR46211:SF1">
    <property type="entry name" value="GLYCEROPHOSPHODIESTER PHOSPHODIESTERASE, CYTOPLASMIC"/>
    <property type="match status" value="1"/>
</dbReference>
<evidence type="ECO:0000313" key="3">
    <source>
        <dbReference type="Proteomes" id="UP000313645"/>
    </source>
</evidence>
<organism evidence="2 3">
    <name type="scientific">Marinobacter halodurans</name>
    <dbReference type="NCBI Taxonomy" id="2528979"/>
    <lineage>
        <taxon>Bacteria</taxon>
        <taxon>Pseudomonadati</taxon>
        <taxon>Pseudomonadota</taxon>
        <taxon>Gammaproteobacteria</taxon>
        <taxon>Pseudomonadales</taxon>
        <taxon>Marinobacteraceae</taxon>
        <taxon>Marinobacter</taxon>
    </lineage>
</organism>
<proteinExistence type="predicted"/>
<dbReference type="RefSeq" id="WP_131483853.1">
    <property type="nucleotide sequence ID" value="NZ_SJDL01000047.1"/>
</dbReference>